<dbReference type="EMBL" id="CP157960">
    <property type="protein sequence ID" value="XBT93987.1"/>
    <property type="molecule type" value="Genomic_DNA"/>
</dbReference>
<proteinExistence type="predicted"/>
<gene>
    <name evidence="1" type="ORF">ABM479_05870</name>
</gene>
<dbReference type="AlphaFoldDB" id="A0AAU7RUY3"/>
<evidence type="ECO:0000313" key="1">
    <source>
        <dbReference type="EMBL" id="XBT93987.1"/>
    </source>
</evidence>
<accession>A0AAU7RUY3</accession>
<organism evidence="1">
    <name type="scientific">Rhizobium sp. ZPR3</name>
    <dbReference type="NCBI Taxonomy" id="3158967"/>
    <lineage>
        <taxon>Bacteria</taxon>
        <taxon>Pseudomonadati</taxon>
        <taxon>Pseudomonadota</taxon>
        <taxon>Alphaproteobacteria</taxon>
        <taxon>Hyphomicrobiales</taxon>
        <taxon>Rhizobiaceae</taxon>
        <taxon>Rhizobium/Agrobacterium group</taxon>
        <taxon>Rhizobium</taxon>
    </lineage>
</organism>
<sequence length="104" mass="12446">MTQVYTGSVLGIRELTDEQRAKTRKELEWLETDLIRRRKRLAYWAMRKIQADTLPDISEELRQSTYYFHARAQELVASGERLRAFLIAELQDQPDHQPTYYYAH</sequence>
<name>A0AAU7RUY3_9HYPH</name>
<protein>
    <submittedName>
        <fullName evidence="1">Uncharacterized protein</fullName>
    </submittedName>
</protein>
<dbReference type="RefSeq" id="WP_349958130.1">
    <property type="nucleotide sequence ID" value="NZ_CP157960.1"/>
</dbReference>
<reference evidence="1" key="1">
    <citation type="submission" date="2024-06" db="EMBL/GenBank/DDBJ databases">
        <authorList>
            <person name="Li T."/>
            <person name="Gao R."/>
        </authorList>
    </citation>
    <scope>NUCLEOTIDE SEQUENCE</scope>
    <source>
        <strain evidence="1">ZPR3</strain>
    </source>
</reference>